<evidence type="ECO:0000256" key="2">
    <source>
        <dbReference type="ARBA" id="ARBA00022630"/>
    </source>
</evidence>
<gene>
    <name evidence="8" type="ORF">HO133_000918</name>
</gene>
<comment type="caution">
    <text evidence="8">The sequence shown here is derived from an EMBL/GenBank/DDBJ whole genome shotgun (WGS) entry which is preliminary data.</text>
</comment>
<dbReference type="Proteomes" id="UP000593566">
    <property type="component" value="Unassembled WGS sequence"/>
</dbReference>
<dbReference type="GeneID" id="59329336"/>
<comment type="similarity">
    <text evidence="1">Belongs to the oxygen-dependent FAD-linked oxidoreductase family.</text>
</comment>
<dbReference type="SUPFAM" id="SSF56176">
    <property type="entry name" value="FAD-binding/transporter-associated domain-like"/>
    <property type="match status" value="1"/>
</dbReference>
<evidence type="ECO:0000256" key="1">
    <source>
        <dbReference type="ARBA" id="ARBA00005466"/>
    </source>
</evidence>
<dbReference type="InterPro" id="IPR016169">
    <property type="entry name" value="FAD-bd_PCMH_sub2"/>
</dbReference>
<evidence type="ECO:0000259" key="7">
    <source>
        <dbReference type="PROSITE" id="PS51387"/>
    </source>
</evidence>
<evidence type="ECO:0000313" key="8">
    <source>
        <dbReference type="EMBL" id="KAF6222867.1"/>
    </source>
</evidence>
<dbReference type="Gene3D" id="3.30.465.10">
    <property type="match status" value="1"/>
</dbReference>
<feature type="chain" id="PRO_5034369583" description="FAD-binding PCMH-type domain-containing protein" evidence="6">
    <location>
        <begin position="17"/>
        <end position="151"/>
    </location>
</feature>
<evidence type="ECO:0000256" key="6">
    <source>
        <dbReference type="SAM" id="SignalP"/>
    </source>
</evidence>
<dbReference type="Pfam" id="PF01565">
    <property type="entry name" value="FAD_binding_4"/>
    <property type="match status" value="1"/>
</dbReference>
<dbReference type="EMBL" id="JACCJB010000011">
    <property type="protein sequence ID" value="KAF6222867.1"/>
    <property type="molecule type" value="Genomic_DNA"/>
</dbReference>
<organism evidence="8 9">
    <name type="scientific">Letharia lupina</name>
    <dbReference type="NCBI Taxonomy" id="560253"/>
    <lineage>
        <taxon>Eukaryota</taxon>
        <taxon>Fungi</taxon>
        <taxon>Dikarya</taxon>
        <taxon>Ascomycota</taxon>
        <taxon>Pezizomycotina</taxon>
        <taxon>Lecanoromycetes</taxon>
        <taxon>OSLEUM clade</taxon>
        <taxon>Lecanoromycetidae</taxon>
        <taxon>Lecanorales</taxon>
        <taxon>Lecanorineae</taxon>
        <taxon>Parmeliaceae</taxon>
        <taxon>Letharia</taxon>
    </lineage>
</organism>
<dbReference type="InterPro" id="IPR016166">
    <property type="entry name" value="FAD-bd_PCMH"/>
</dbReference>
<keyword evidence="2" id="KW-0285">Flavoprotein</keyword>
<dbReference type="InterPro" id="IPR036318">
    <property type="entry name" value="FAD-bd_PCMH-like_sf"/>
</dbReference>
<keyword evidence="4" id="KW-0274">FAD</keyword>
<keyword evidence="9" id="KW-1185">Reference proteome</keyword>
<keyword evidence="5" id="KW-0560">Oxidoreductase</keyword>
<dbReference type="RefSeq" id="XP_037152213.1">
    <property type="nucleotide sequence ID" value="XM_037291851.1"/>
</dbReference>
<evidence type="ECO:0000256" key="3">
    <source>
        <dbReference type="ARBA" id="ARBA00022729"/>
    </source>
</evidence>
<dbReference type="PANTHER" id="PTHR42973:SF32">
    <property type="entry name" value="FAD-LINKED OXIDOREDUCTASE AFOF"/>
    <property type="match status" value="1"/>
</dbReference>
<dbReference type="InterPro" id="IPR050416">
    <property type="entry name" value="FAD-linked_Oxidoreductase"/>
</dbReference>
<dbReference type="PROSITE" id="PS51387">
    <property type="entry name" value="FAD_PCMH"/>
    <property type="match status" value="1"/>
</dbReference>
<accession>A0A8H6CG68</accession>
<feature type="signal peptide" evidence="6">
    <location>
        <begin position="1"/>
        <end position="16"/>
    </location>
</feature>
<protein>
    <recommendedName>
        <fullName evidence="7">FAD-binding PCMH-type domain-containing protein</fullName>
    </recommendedName>
</protein>
<feature type="domain" description="FAD-binding PCMH-type" evidence="7">
    <location>
        <begin position="56"/>
        <end position="151"/>
    </location>
</feature>
<evidence type="ECO:0000256" key="5">
    <source>
        <dbReference type="ARBA" id="ARBA00023002"/>
    </source>
</evidence>
<dbReference type="AlphaFoldDB" id="A0A8H6CG68"/>
<dbReference type="GO" id="GO:0016491">
    <property type="term" value="F:oxidoreductase activity"/>
    <property type="evidence" value="ECO:0007669"/>
    <property type="project" value="UniProtKB-KW"/>
</dbReference>
<keyword evidence="3 6" id="KW-0732">Signal</keyword>
<evidence type="ECO:0000313" key="9">
    <source>
        <dbReference type="Proteomes" id="UP000593566"/>
    </source>
</evidence>
<dbReference type="InterPro" id="IPR006094">
    <property type="entry name" value="Oxid_FAD_bind_N"/>
</dbReference>
<proteinExistence type="inferred from homology"/>
<name>A0A8H6CG68_9LECA</name>
<reference evidence="8 9" key="1">
    <citation type="journal article" date="2020" name="Genomics">
        <title>Complete, high-quality genomes from long-read metagenomic sequencing of two wolf lichen thalli reveals enigmatic genome architecture.</title>
        <authorList>
            <person name="McKenzie S.K."/>
            <person name="Walston R.F."/>
            <person name="Allen J.L."/>
        </authorList>
    </citation>
    <scope>NUCLEOTIDE SEQUENCE [LARGE SCALE GENOMIC DNA]</scope>
    <source>
        <strain evidence="8">WasteWater1</strain>
    </source>
</reference>
<dbReference type="PANTHER" id="PTHR42973">
    <property type="entry name" value="BINDING OXIDOREDUCTASE, PUTATIVE (AFU_ORTHOLOGUE AFUA_1G17690)-RELATED"/>
    <property type="match status" value="1"/>
</dbReference>
<sequence>MLFHVGLLALPIIVAATNFQQTNLTALFSPSLSPGAEIFLPTNPDDDEDLTQRWSLAFEPSFVLNIKPATNEDVQNIVKIASESHIPFFATGGAHGAELGFATVKNAVNIDLGNFNSTELDAANNLLTVGGSTTFSQFYDLLYNAGKEIRT</sequence>
<dbReference type="GO" id="GO:0071949">
    <property type="term" value="F:FAD binding"/>
    <property type="evidence" value="ECO:0007669"/>
    <property type="project" value="InterPro"/>
</dbReference>
<evidence type="ECO:0000256" key="4">
    <source>
        <dbReference type="ARBA" id="ARBA00022827"/>
    </source>
</evidence>